<feature type="compositionally biased region" description="Basic residues" evidence="1">
    <location>
        <begin position="26"/>
        <end position="38"/>
    </location>
</feature>
<dbReference type="Proteomes" id="UP000324091">
    <property type="component" value="Chromosome 9"/>
</dbReference>
<feature type="compositionally biased region" description="Basic and acidic residues" evidence="1">
    <location>
        <begin position="1"/>
        <end position="10"/>
    </location>
</feature>
<protein>
    <submittedName>
        <fullName evidence="2">Uncharacterized protein</fullName>
    </submittedName>
</protein>
<gene>
    <name evidence="2" type="ORF">D4764_09G0003610</name>
</gene>
<dbReference type="AlphaFoldDB" id="A0A5C6MJL3"/>
<reference evidence="2 3" key="1">
    <citation type="submission" date="2019-04" db="EMBL/GenBank/DDBJ databases">
        <title>Chromosome genome assembly for Takifugu flavidus.</title>
        <authorList>
            <person name="Xiao S."/>
        </authorList>
    </citation>
    <scope>NUCLEOTIDE SEQUENCE [LARGE SCALE GENOMIC DNA]</scope>
    <source>
        <strain evidence="2">HTHZ2018</strain>
        <tissue evidence="2">Muscle</tissue>
    </source>
</reference>
<comment type="caution">
    <text evidence="2">The sequence shown here is derived from an EMBL/GenBank/DDBJ whole genome shotgun (WGS) entry which is preliminary data.</text>
</comment>
<sequence length="116" mass="13162">MERREDKEELGVDSGVAGFTDERMVGGKRKIKNKKDHWRRGEEEEDERRRCVPGVQQGKEVIGWRQAGHFSISLSSVALSFSSPPLLRAGLRQLDSNHISCIEDGAFRALRDLEIL</sequence>
<dbReference type="EMBL" id="RHFK02000022">
    <property type="protein sequence ID" value="TWW55312.1"/>
    <property type="molecule type" value="Genomic_DNA"/>
</dbReference>
<name>A0A5C6MJL3_9TELE</name>
<organism evidence="2 3">
    <name type="scientific">Takifugu flavidus</name>
    <name type="common">sansaifugu</name>
    <dbReference type="NCBI Taxonomy" id="433684"/>
    <lineage>
        <taxon>Eukaryota</taxon>
        <taxon>Metazoa</taxon>
        <taxon>Chordata</taxon>
        <taxon>Craniata</taxon>
        <taxon>Vertebrata</taxon>
        <taxon>Euteleostomi</taxon>
        <taxon>Actinopterygii</taxon>
        <taxon>Neopterygii</taxon>
        <taxon>Teleostei</taxon>
        <taxon>Neoteleostei</taxon>
        <taxon>Acanthomorphata</taxon>
        <taxon>Eupercaria</taxon>
        <taxon>Tetraodontiformes</taxon>
        <taxon>Tetradontoidea</taxon>
        <taxon>Tetraodontidae</taxon>
        <taxon>Takifugu</taxon>
    </lineage>
</organism>
<evidence type="ECO:0000256" key="1">
    <source>
        <dbReference type="SAM" id="MobiDB-lite"/>
    </source>
</evidence>
<feature type="compositionally biased region" description="Basic and acidic residues" evidence="1">
    <location>
        <begin position="39"/>
        <end position="50"/>
    </location>
</feature>
<evidence type="ECO:0000313" key="2">
    <source>
        <dbReference type="EMBL" id="TWW55312.1"/>
    </source>
</evidence>
<keyword evidence="3" id="KW-1185">Reference proteome</keyword>
<proteinExistence type="predicted"/>
<feature type="region of interest" description="Disordered" evidence="1">
    <location>
        <begin position="1"/>
        <end position="51"/>
    </location>
</feature>
<evidence type="ECO:0000313" key="3">
    <source>
        <dbReference type="Proteomes" id="UP000324091"/>
    </source>
</evidence>
<accession>A0A5C6MJL3</accession>